<dbReference type="OrthoDB" id="445326at2759"/>
<organism evidence="8 9">
    <name type="scientific">Mitosporidium daphniae</name>
    <dbReference type="NCBI Taxonomy" id="1485682"/>
    <lineage>
        <taxon>Eukaryota</taxon>
        <taxon>Fungi</taxon>
        <taxon>Fungi incertae sedis</taxon>
        <taxon>Microsporidia</taxon>
        <taxon>Mitosporidium</taxon>
    </lineage>
</organism>
<keyword evidence="2" id="KW-0690">Ribosome biogenesis</keyword>
<evidence type="ECO:0000256" key="5">
    <source>
        <dbReference type="ARBA" id="ARBA00023274"/>
    </source>
</evidence>
<protein>
    <submittedName>
        <fullName evidence="8">Uncharacterized protein</fullName>
    </submittedName>
</protein>
<feature type="region of interest" description="Disordered" evidence="7">
    <location>
        <begin position="1"/>
        <end position="28"/>
    </location>
</feature>
<feature type="compositionally biased region" description="Basic residues" evidence="7">
    <location>
        <begin position="237"/>
        <end position="251"/>
    </location>
</feature>
<gene>
    <name evidence="8" type="ORF">DI09_63p50</name>
</gene>
<evidence type="ECO:0000256" key="4">
    <source>
        <dbReference type="ARBA" id="ARBA00023242"/>
    </source>
</evidence>
<dbReference type="RefSeq" id="XP_013237028.1">
    <property type="nucleotide sequence ID" value="XM_013381574.1"/>
</dbReference>
<accession>A0A098VS59</accession>
<dbReference type="GO" id="GO:0005732">
    <property type="term" value="C:sno(s)RNA-containing ribonucleoprotein complex"/>
    <property type="evidence" value="ECO:0007669"/>
    <property type="project" value="InterPro"/>
</dbReference>
<dbReference type="GO" id="GO:0032040">
    <property type="term" value="C:small-subunit processome"/>
    <property type="evidence" value="ECO:0007669"/>
    <property type="project" value="TreeGrafter"/>
</dbReference>
<dbReference type="PANTHER" id="PTHR17039:SF0">
    <property type="entry name" value="U3 SMALL NUCLEOLAR RIBONUCLEOPROTEIN PROTEIN MPP10"/>
    <property type="match status" value="1"/>
</dbReference>
<reference evidence="8 9" key="1">
    <citation type="submission" date="2014-04" db="EMBL/GenBank/DDBJ databases">
        <title>A new species of microsporidia sheds light on the evolution of extreme parasitism.</title>
        <authorList>
            <person name="Haag K.L."/>
            <person name="James T.Y."/>
            <person name="Larsson R."/>
            <person name="Schaer T.M."/>
            <person name="Refardt D."/>
            <person name="Pombert J.-F."/>
            <person name="Ebert D."/>
        </authorList>
    </citation>
    <scope>NUCLEOTIDE SEQUENCE [LARGE SCALE GENOMIC DNA]</scope>
    <source>
        <strain evidence="8 9">UGP3</strain>
        <tissue evidence="8">Spores</tissue>
    </source>
</reference>
<comment type="caution">
    <text evidence="8">The sequence shown here is derived from an EMBL/GenBank/DDBJ whole genome shotgun (WGS) entry which is preliminary data.</text>
</comment>
<dbReference type="Pfam" id="PF04006">
    <property type="entry name" value="Mpp10"/>
    <property type="match status" value="1"/>
</dbReference>
<keyword evidence="5" id="KW-0687">Ribonucleoprotein</keyword>
<dbReference type="EMBL" id="JMKJ01000572">
    <property type="protein sequence ID" value="KGG50581.1"/>
    <property type="molecule type" value="Genomic_DNA"/>
</dbReference>
<dbReference type="GO" id="GO:0006364">
    <property type="term" value="P:rRNA processing"/>
    <property type="evidence" value="ECO:0007669"/>
    <property type="project" value="UniProtKB-KW"/>
</dbReference>
<evidence type="ECO:0000256" key="6">
    <source>
        <dbReference type="ARBA" id="ARBA00029455"/>
    </source>
</evidence>
<evidence type="ECO:0000313" key="9">
    <source>
        <dbReference type="Proteomes" id="UP000029725"/>
    </source>
</evidence>
<dbReference type="PANTHER" id="PTHR17039">
    <property type="entry name" value="U3 SMALL NUCLEOLAR RIBONUCLEOPROTEIN PROTEIN MPP10"/>
    <property type="match status" value="1"/>
</dbReference>
<name>A0A098VS59_9MICR</name>
<comment type="subcellular location">
    <subcellularLocation>
        <location evidence="1">Nucleus</location>
        <location evidence="1">Nucleolus</location>
    </subcellularLocation>
</comment>
<evidence type="ECO:0000256" key="7">
    <source>
        <dbReference type="SAM" id="MobiDB-lite"/>
    </source>
</evidence>
<evidence type="ECO:0000313" key="8">
    <source>
        <dbReference type="EMBL" id="KGG50581.1"/>
    </source>
</evidence>
<keyword evidence="3" id="KW-0698">rRNA processing</keyword>
<dbReference type="Proteomes" id="UP000029725">
    <property type="component" value="Unassembled WGS sequence"/>
</dbReference>
<dbReference type="VEuPathDB" id="MicrosporidiaDB:DI09_63p50"/>
<dbReference type="HOGENOM" id="CLU_1034722_0_0_1"/>
<sequence length="269" mass="30140">MHFSNEDDPLASSTFRRSQRKMASQIEKLERESVAKKSWTLLGEASSKQRSQNSLLENFVEYESNAKVTQEVTDSIEQIVRKRIMDCVWDDPSPPSFVNHVPRPKQDLPEVSTEKSTASLSKLYENDYLEKKESQRPLSTSKITPEIASLWDQVSQALDTLSGFQFASAMDSVHSISSQAQLPSFSTNEIEKGAAIHAASLAVSGASSHTPEEIKRPLRTPLKSELERDSSKTEHQRAKRLRKIKGSKRPHASSSLLNTLSKQKVPIFS</sequence>
<dbReference type="InterPro" id="IPR012173">
    <property type="entry name" value="Mpp10"/>
</dbReference>
<dbReference type="AlphaFoldDB" id="A0A098VS59"/>
<keyword evidence="4" id="KW-0539">Nucleus</keyword>
<evidence type="ECO:0000256" key="2">
    <source>
        <dbReference type="ARBA" id="ARBA00022517"/>
    </source>
</evidence>
<feature type="compositionally biased region" description="Basic and acidic residues" evidence="7">
    <location>
        <begin position="210"/>
        <end position="236"/>
    </location>
</feature>
<feature type="region of interest" description="Disordered" evidence="7">
    <location>
        <begin position="205"/>
        <end position="269"/>
    </location>
</feature>
<proteinExistence type="inferred from homology"/>
<evidence type="ECO:0000256" key="3">
    <source>
        <dbReference type="ARBA" id="ARBA00022552"/>
    </source>
</evidence>
<evidence type="ECO:0000256" key="1">
    <source>
        <dbReference type="ARBA" id="ARBA00004604"/>
    </source>
</evidence>
<comment type="similarity">
    <text evidence="6">Belongs to the MPP10 family.</text>
</comment>
<feature type="compositionally biased region" description="Polar residues" evidence="7">
    <location>
        <begin position="252"/>
        <end position="262"/>
    </location>
</feature>
<keyword evidence="9" id="KW-1185">Reference proteome</keyword>
<dbReference type="GO" id="GO:0034457">
    <property type="term" value="C:Mpp10 complex"/>
    <property type="evidence" value="ECO:0007669"/>
    <property type="project" value="InterPro"/>
</dbReference>
<feature type="region of interest" description="Disordered" evidence="7">
    <location>
        <begin position="95"/>
        <end position="117"/>
    </location>
</feature>
<dbReference type="GeneID" id="25260533"/>